<reference evidence="1 2" key="1">
    <citation type="submission" date="2019-04" db="EMBL/GenBank/DDBJ databases">
        <title>Draft genome of the big-headed turtle Platysternon megacephalum.</title>
        <authorList>
            <person name="Gong S."/>
        </authorList>
    </citation>
    <scope>NUCLEOTIDE SEQUENCE [LARGE SCALE GENOMIC DNA]</scope>
    <source>
        <strain evidence="1">DO16091913</strain>
        <tissue evidence="1">Muscle</tissue>
    </source>
</reference>
<evidence type="ECO:0000313" key="2">
    <source>
        <dbReference type="Proteomes" id="UP000297703"/>
    </source>
</evidence>
<dbReference type="GO" id="GO:0016301">
    <property type="term" value="F:kinase activity"/>
    <property type="evidence" value="ECO:0007669"/>
    <property type="project" value="UniProtKB-KW"/>
</dbReference>
<comment type="caution">
    <text evidence="1">The sequence shown here is derived from an EMBL/GenBank/DDBJ whole genome shotgun (WGS) entry which is preliminary data.</text>
</comment>
<evidence type="ECO:0000313" key="1">
    <source>
        <dbReference type="EMBL" id="TFJ97638.1"/>
    </source>
</evidence>
<dbReference type="AlphaFoldDB" id="A0A4D9DL47"/>
<accession>A0A4D9DL47</accession>
<proteinExistence type="predicted"/>
<gene>
    <name evidence="1" type="ORF">DR999_PMT20492</name>
</gene>
<keyword evidence="2" id="KW-1185">Reference proteome</keyword>
<organism evidence="1 2">
    <name type="scientific">Platysternon megacephalum</name>
    <name type="common">big-headed turtle</name>
    <dbReference type="NCBI Taxonomy" id="55544"/>
    <lineage>
        <taxon>Eukaryota</taxon>
        <taxon>Metazoa</taxon>
        <taxon>Chordata</taxon>
        <taxon>Craniata</taxon>
        <taxon>Vertebrata</taxon>
        <taxon>Euteleostomi</taxon>
        <taxon>Archelosauria</taxon>
        <taxon>Testudinata</taxon>
        <taxon>Testudines</taxon>
        <taxon>Cryptodira</taxon>
        <taxon>Durocryptodira</taxon>
        <taxon>Testudinoidea</taxon>
        <taxon>Platysternidae</taxon>
        <taxon>Platysternon</taxon>
    </lineage>
</organism>
<dbReference type="EMBL" id="QXTE01000472">
    <property type="protein sequence ID" value="TFJ97638.1"/>
    <property type="molecule type" value="Genomic_DNA"/>
</dbReference>
<protein>
    <submittedName>
        <fullName evidence="1">Striated muscle preferentially expressed protein kinase</fullName>
    </submittedName>
</protein>
<reference evidence="1 2" key="2">
    <citation type="submission" date="2019-04" db="EMBL/GenBank/DDBJ databases">
        <title>The genome sequence of big-headed turtle.</title>
        <authorList>
            <person name="Gong S."/>
        </authorList>
    </citation>
    <scope>NUCLEOTIDE SEQUENCE [LARGE SCALE GENOMIC DNA]</scope>
    <source>
        <strain evidence="1">DO16091913</strain>
        <tissue evidence="1">Muscle</tissue>
    </source>
</reference>
<dbReference type="Proteomes" id="UP000297703">
    <property type="component" value="Unassembled WGS sequence"/>
</dbReference>
<keyword evidence="1" id="KW-0418">Kinase</keyword>
<name>A0A4D9DL47_9SAUR</name>
<keyword evidence="1" id="KW-0808">Transferase</keyword>
<sequence>MDPVAQRGAGPRLGCCKHSREQLSRVHPQLGSQPGVCWQPKDLLRVEWPKWSVLRVEWPKATTALWGAAPPYRQRTDHQHFQPLALRADDSGCYPGWMGSGSGLGGGAVLAPLAG</sequence>